<feature type="domain" description="Fibronectin type III-like" evidence="14">
    <location>
        <begin position="767"/>
        <end position="835"/>
    </location>
</feature>
<dbReference type="GO" id="GO:0008422">
    <property type="term" value="F:beta-glucosidase activity"/>
    <property type="evidence" value="ECO:0007669"/>
    <property type="project" value="UniProtKB-EC"/>
</dbReference>
<evidence type="ECO:0000256" key="5">
    <source>
        <dbReference type="ARBA" id="ARBA00022729"/>
    </source>
</evidence>
<dbReference type="InterPro" id="IPR036881">
    <property type="entry name" value="Glyco_hydro_3_C_sf"/>
</dbReference>
<dbReference type="InterPro" id="IPR001764">
    <property type="entry name" value="Glyco_hydro_3_N"/>
</dbReference>
<sequence>MLRTIAISSVLLPGLVAAQVAGAQSGQTSPPSYPSPWMEGGNGWDDAYAKAQAFVSQLSLLEKVNLTTGVGWEGEQCVGNTGSIPRLNFRGFCMQDSPLGVRFADLVSAFPAGINTAATWSRTLFNARGNAMGSEHRGKGVDVQLGPVSGPLGRVPEGGRNWEGFSPDPVLTGIAMAETIKGIQGAGVIACAKHYILNEQEHFRDKSSTSEASSSNMDDTTMHETYLWPFADAVKAGVGSVMCSYNQINNSYGCQNSYTLNHILKNELDFQGFVMSDWAAQHAGVASALAGLDMTMPGDQGFDSNTSYWGGNLTASILNGTIPQWRLDDMAVRIMSAYFKVGRDSARIPVNFDSWTTNTTGYLHALDPTRDVQVVNQHVNVQDDHAKLIRQIGQRSTVLLKNTNGALPLHMPASVAVIGEDAHSNPGGPNNCSDRGCDIGTLAMGWGSGTVNFPYLVAPVDALRAQAATDNSRFANYSNNYDLKSAQMTAANASVAIVFVNSDSGEGYITVDGNAGDRNNLTLWGNGDALVAAVASSNKNTIVVMHTVGPVIVEAMKNNPNVSAILWAGLPGQESGNAITDILYGKANPAAKSVFTWGKDRADWGVDVLYTANGSPPQIDFTEGNFIDYRHFDQAGIAPSYEFGFGLSYTNFSYSNLQIQKQNAAAYVPTTGQTKAAPTFGTIDTSVADNSYPPGFDGVKFYIYPYLDSTTPVNNGTKTPVPPNSQSSSPQPKLPAGGAPGGNSGLYDVLYTVTAKITNTGKVDGIEVPQMYISLGGPNDPKIVLRGFDDLSIKAGQSATFKADIQRRDISNWDTVSQNWVISSYPKTVYVGSSSRNLQLKAVLNGNNYNGGYGGNGNNGGNYGNGGYGNNNNNNNYYNNNNNNNNGGWENHGGEGNNGGHDGNNGQSGDGGHW</sequence>
<evidence type="ECO:0000256" key="13">
    <source>
        <dbReference type="SAM" id="SignalP"/>
    </source>
</evidence>
<organism evidence="15 16">
    <name type="scientific">Cryomyces minteri</name>
    <dbReference type="NCBI Taxonomy" id="331657"/>
    <lineage>
        <taxon>Eukaryota</taxon>
        <taxon>Fungi</taxon>
        <taxon>Dikarya</taxon>
        <taxon>Ascomycota</taxon>
        <taxon>Pezizomycotina</taxon>
        <taxon>Dothideomycetes</taxon>
        <taxon>Dothideomycetes incertae sedis</taxon>
        <taxon>Cryomyces</taxon>
    </lineage>
</organism>
<name>A0A4U0XX28_9PEZI</name>
<keyword evidence="16" id="KW-1185">Reference proteome</keyword>
<dbReference type="InterPro" id="IPR019800">
    <property type="entry name" value="Glyco_hydro_3_AS"/>
</dbReference>
<dbReference type="Proteomes" id="UP000308768">
    <property type="component" value="Unassembled WGS sequence"/>
</dbReference>
<dbReference type="SUPFAM" id="SSF51445">
    <property type="entry name" value="(Trans)glycosidases"/>
    <property type="match status" value="1"/>
</dbReference>
<dbReference type="Gene3D" id="3.40.50.1700">
    <property type="entry name" value="Glycoside hydrolase family 3 C-terminal domain"/>
    <property type="match status" value="1"/>
</dbReference>
<dbReference type="Pfam" id="PF00933">
    <property type="entry name" value="Glyco_hydro_3"/>
    <property type="match status" value="1"/>
</dbReference>
<dbReference type="SMART" id="SM01217">
    <property type="entry name" value="Fn3_like"/>
    <property type="match status" value="1"/>
</dbReference>
<evidence type="ECO:0000256" key="3">
    <source>
        <dbReference type="ARBA" id="ARBA00005336"/>
    </source>
</evidence>
<dbReference type="InterPro" id="IPR026891">
    <property type="entry name" value="Fn3-like"/>
</dbReference>
<feature type="region of interest" description="Disordered" evidence="12">
    <location>
        <begin position="713"/>
        <end position="739"/>
    </location>
</feature>
<comment type="catalytic activity">
    <reaction evidence="1 11">
        <text>Hydrolysis of terminal, non-reducing beta-D-glucosyl residues with release of beta-D-glucose.</text>
        <dbReference type="EC" id="3.2.1.21"/>
    </reaction>
</comment>
<dbReference type="InterPro" id="IPR036962">
    <property type="entry name" value="Glyco_hydro_3_N_sf"/>
</dbReference>
<dbReference type="InterPro" id="IPR002772">
    <property type="entry name" value="Glyco_hydro_3_C"/>
</dbReference>
<dbReference type="AlphaFoldDB" id="A0A4U0XX28"/>
<feature type="signal peptide" evidence="13">
    <location>
        <begin position="1"/>
        <end position="17"/>
    </location>
</feature>
<feature type="chain" id="PRO_5020250219" description="beta-glucosidase" evidence="13">
    <location>
        <begin position="18"/>
        <end position="914"/>
    </location>
</feature>
<evidence type="ECO:0000256" key="2">
    <source>
        <dbReference type="ARBA" id="ARBA00004987"/>
    </source>
</evidence>
<evidence type="ECO:0000256" key="11">
    <source>
        <dbReference type="RuleBase" id="RU361161"/>
    </source>
</evidence>
<gene>
    <name evidence="15" type="ORF">B0A49_00769</name>
</gene>
<keyword evidence="6 11" id="KW-0378">Hydrolase</keyword>
<dbReference type="InterPro" id="IPR017853">
    <property type="entry name" value="GH"/>
</dbReference>
<dbReference type="GO" id="GO:0030245">
    <property type="term" value="P:cellulose catabolic process"/>
    <property type="evidence" value="ECO:0007669"/>
    <property type="project" value="UniProtKB-UniPathway"/>
</dbReference>
<dbReference type="PRINTS" id="PR00133">
    <property type="entry name" value="GLHYDRLASE3"/>
</dbReference>
<dbReference type="PANTHER" id="PTHR42715:SF29">
    <property type="entry name" value="BETA-GLUCOSIDASE A-RELATED"/>
    <property type="match status" value="1"/>
</dbReference>
<dbReference type="EMBL" id="NAJN01000068">
    <property type="protein sequence ID" value="TKA80163.1"/>
    <property type="molecule type" value="Genomic_DNA"/>
</dbReference>
<dbReference type="InterPro" id="IPR013783">
    <property type="entry name" value="Ig-like_fold"/>
</dbReference>
<reference evidence="15 16" key="1">
    <citation type="submission" date="2017-03" db="EMBL/GenBank/DDBJ databases">
        <title>Genomes of endolithic fungi from Antarctica.</title>
        <authorList>
            <person name="Coleine C."/>
            <person name="Masonjones S."/>
            <person name="Stajich J.E."/>
        </authorList>
    </citation>
    <scope>NUCLEOTIDE SEQUENCE [LARGE SCALE GENOMIC DNA]</scope>
    <source>
        <strain evidence="15 16">CCFEE 5187</strain>
    </source>
</reference>
<feature type="region of interest" description="Disordered" evidence="12">
    <location>
        <begin position="875"/>
        <end position="914"/>
    </location>
</feature>
<dbReference type="Pfam" id="PF01915">
    <property type="entry name" value="Glyco_hydro_3_C"/>
    <property type="match status" value="1"/>
</dbReference>
<evidence type="ECO:0000256" key="7">
    <source>
        <dbReference type="ARBA" id="ARBA00023180"/>
    </source>
</evidence>
<evidence type="ECO:0000313" key="16">
    <source>
        <dbReference type="Proteomes" id="UP000308768"/>
    </source>
</evidence>
<keyword evidence="9 11" id="KW-0326">Glycosidase</keyword>
<keyword evidence="10 11" id="KW-0624">Polysaccharide degradation</keyword>
<dbReference type="UniPathway" id="UPA00696"/>
<proteinExistence type="inferred from homology"/>
<dbReference type="OrthoDB" id="416222at2759"/>
<dbReference type="Gene3D" id="2.60.40.10">
    <property type="entry name" value="Immunoglobulins"/>
    <property type="match status" value="1"/>
</dbReference>
<dbReference type="FunFam" id="3.40.50.1700:FF:000003">
    <property type="entry name" value="Probable beta-glucosidase"/>
    <property type="match status" value="1"/>
</dbReference>
<feature type="compositionally biased region" description="Low complexity" evidence="12">
    <location>
        <begin position="875"/>
        <end position="889"/>
    </location>
</feature>
<comment type="caution">
    <text evidence="15">The sequence shown here is derived from an EMBL/GenBank/DDBJ whole genome shotgun (WGS) entry which is preliminary data.</text>
</comment>
<dbReference type="SUPFAM" id="SSF52279">
    <property type="entry name" value="Beta-D-glucan exohydrolase, C-terminal domain"/>
    <property type="match status" value="1"/>
</dbReference>
<keyword evidence="7" id="KW-0325">Glycoprotein</keyword>
<evidence type="ECO:0000256" key="4">
    <source>
        <dbReference type="ARBA" id="ARBA00012744"/>
    </source>
</evidence>
<dbReference type="Pfam" id="PF14310">
    <property type="entry name" value="Fn3-like"/>
    <property type="match status" value="1"/>
</dbReference>
<evidence type="ECO:0000256" key="12">
    <source>
        <dbReference type="SAM" id="MobiDB-lite"/>
    </source>
</evidence>
<keyword evidence="5 13" id="KW-0732">Signal</keyword>
<evidence type="ECO:0000256" key="10">
    <source>
        <dbReference type="ARBA" id="ARBA00023326"/>
    </source>
</evidence>
<dbReference type="STRING" id="331657.A0A4U0XX28"/>
<dbReference type="FunFam" id="3.20.20.300:FF:000002">
    <property type="entry name" value="Probable beta-glucosidase"/>
    <property type="match status" value="1"/>
</dbReference>
<accession>A0A4U0XX28</accession>
<comment type="similarity">
    <text evidence="3 11">Belongs to the glycosyl hydrolase 3 family.</text>
</comment>
<feature type="compositionally biased region" description="Gly residues" evidence="12">
    <location>
        <begin position="890"/>
        <end position="914"/>
    </location>
</feature>
<dbReference type="PROSITE" id="PS00775">
    <property type="entry name" value="GLYCOSYL_HYDROL_F3"/>
    <property type="match status" value="1"/>
</dbReference>
<comment type="pathway">
    <text evidence="2 11">Glycan metabolism; cellulose degradation.</text>
</comment>
<protein>
    <recommendedName>
        <fullName evidence="4 11">beta-glucosidase</fullName>
        <ecNumber evidence="4 11">3.2.1.21</ecNumber>
    </recommendedName>
</protein>
<evidence type="ECO:0000256" key="6">
    <source>
        <dbReference type="ARBA" id="ARBA00022801"/>
    </source>
</evidence>
<keyword evidence="8 11" id="KW-0119">Carbohydrate metabolism</keyword>
<dbReference type="PANTHER" id="PTHR42715">
    <property type="entry name" value="BETA-GLUCOSIDASE"/>
    <property type="match status" value="1"/>
</dbReference>
<dbReference type="InterPro" id="IPR050288">
    <property type="entry name" value="Cellulose_deg_GH3"/>
</dbReference>
<evidence type="ECO:0000259" key="14">
    <source>
        <dbReference type="SMART" id="SM01217"/>
    </source>
</evidence>
<evidence type="ECO:0000256" key="1">
    <source>
        <dbReference type="ARBA" id="ARBA00000448"/>
    </source>
</evidence>
<evidence type="ECO:0000256" key="9">
    <source>
        <dbReference type="ARBA" id="ARBA00023295"/>
    </source>
</evidence>
<evidence type="ECO:0000313" key="15">
    <source>
        <dbReference type="EMBL" id="TKA80163.1"/>
    </source>
</evidence>
<dbReference type="EC" id="3.2.1.21" evidence="4 11"/>
<evidence type="ECO:0000256" key="8">
    <source>
        <dbReference type="ARBA" id="ARBA00023277"/>
    </source>
</evidence>
<dbReference type="Gene3D" id="3.20.20.300">
    <property type="entry name" value="Glycoside hydrolase, family 3, N-terminal domain"/>
    <property type="match status" value="1"/>
</dbReference>